<gene>
    <name evidence="1" type="ORF">E1263_08230</name>
</gene>
<reference evidence="1 2" key="1">
    <citation type="submission" date="2019-03" db="EMBL/GenBank/DDBJ databases">
        <title>Draft genome sequences of novel Actinobacteria.</title>
        <authorList>
            <person name="Sahin N."/>
            <person name="Ay H."/>
            <person name="Saygin H."/>
        </authorList>
    </citation>
    <scope>NUCLEOTIDE SEQUENCE [LARGE SCALE GENOMIC DNA]</scope>
    <source>
        <strain evidence="1 2">JCM 13523</strain>
    </source>
</reference>
<dbReference type="EMBL" id="SMKX01000017">
    <property type="protein sequence ID" value="TDD61165.1"/>
    <property type="molecule type" value="Genomic_DNA"/>
</dbReference>
<evidence type="ECO:0000313" key="2">
    <source>
        <dbReference type="Proteomes" id="UP000295124"/>
    </source>
</evidence>
<accession>A0A4R4ZQZ2</accession>
<comment type="caution">
    <text evidence="1">The sequence shown here is derived from an EMBL/GenBank/DDBJ whole genome shotgun (WGS) entry which is preliminary data.</text>
</comment>
<keyword evidence="2" id="KW-1185">Reference proteome</keyword>
<organism evidence="1 2">
    <name type="scientific">Kribbella antibiotica</name>
    <dbReference type="NCBI Taxonomy" id="190195"/>
    <lineage>
        <taxon>Bacteria</taxon>
        <taxon>Bacillati</taxon>
        <taxon>Actinomycetota</taxon>
        <taxon>Actinomycetes</taxon>
        <taxon>Propionibacteriales</taxon>
        <taxon>Kribbellaceae</taxon>
        <taxon>Kribbella</taxon>
    </lineage>
</organism>
<dbReference type="AlphaFoldDB" id="A0A4R4ZQZ2"/>
<proteinExistence type="predicted"/>
<evidence type="ECO:0000313" key="1">
    <source>
        <dbReference type="EMBL" id="TDD61165.1"/>
    </source>
</evidence>
<sequence>MMPRIWAGFHRLFRRGTRRIVGRYFDEGPFTSPTRLAILPRVAYHRMLSTYLNTFAAAGLPITQMAEPVGDRPVWQSVPGILHFRCQRSSQAARPLVEARSVAGGSPQG</sequence>
<name>A0A4R4ZQZ2_9ACTN</name>
<dbReference type="Proteomes" id="UP000295124">
    <property type="component" value="Unassembled WGS sequence"/>
</dbReference>
<protein>
    <submittedName>
        <fullName evidence="1">Uncharacterized protein</fullName>
    </submittedName>
</protein>